<feature type="compositionally biased region" description="Polar residues" evidence="1">
    <location>
        <begin position="926"/>
        <end position="952"/>
    </location>
</feature>
<feature type="region of interest" description="Disordered" evidence="1">
    <location>
        <begin position="897"/>
        <end position="952"/>
    </location>
</feature>
<feature type="compositionally biased region" description="Polar residues" evidence="1">
    <location>
        <begin position="613"/>
        <end position="623"/>
    </location>
</feature>
<keyword evidence="3" id="KW-1185">Reference proteome</keyword>
<dbReference type="Proteomes" id="UP000507470">
    <property type="component" value="Unassembled WGS sequence"/>
</dbReference>
<organism evidence="2 3">
    <name type="scientific">Mytilus coruscus</name>
    <name type="common">Sea mussel</name>
    <dbReference type="NCBI Taxonomy" id="42192"/>
    <lineage>
        <taxon>Eukaryota</taxon>
        <taxon>Metazoa</taxon>
        <taxon>Spiralia</taxon>
        <taxon>Lophotrochozoa</taxon>
        <taxon>Mollusca</taxon>
        <taxon>Bivalvia</taxon>
        <taxon>Autobranchia</taxon>
        <taxon>Pteriomorphia</taxon>
        <taxon>Mytilida</taxon>
        <taxon>Mytiloidea</taxon>
        <taxon>Mytilidae</taxon>
        <taxon>Mytilinae</taxon>
        <taxon>Mytilus</taxon>
    </lineage>
</organism>
<feature type="region of interest" description="Disordered" evidence="1">
    <location>
        <begin position="575"/>
        <end position="627"/>
    </location>
</feature>
<feature type="region of interest" description="Disordered" evidence="1">
    <location>
        <begin position="525"/>
        <end position="552"/>
    </location>
</feature>
<evidence type="ECO:0000256" key="1">
    <source>
        <dbReference type="SAM" id="MobiDB-lite"/>
    </source>
</evidence>
<feature type="compositionally biased region" description="Basic and acidic residues" evidence="1">
    <location>
        <begin position="906"/>
        <end position="923"/>
    </location>
</feature>
<protein>
    <submittedName>
        <fullName evidence="2">Uncharacterized protein</fullName>
    </submittedName>
</protein>
<evidence type="ECO:0000313" key="2">
    <source>
        <dbReference type="EMBL" id="CAC5395198.1"/>
    </source>
</evidence>
<evidence type="ECO:0000313" key="3">
    <source>
        <dbReference type="Proteomes" id="UP000507470"/>
    </source>
</evidence>
<dbReference type="EMBL" id="CACVKT020005443">
    <property type="protein sequence ID" value="CAC5395198.1"/>
    <property type="molecule type" value="Genomic_DNA"/>
</dbReference>
<accession>A0A6J8CFA6</accession>
<name>A0A6J8CFA6_MYTCO</name>
<sequence length="1246" mass="141299">MDPLILQQQPGQNYLQQITPCHSNAMLHPHKQDSNVLDSLNSLNDHEVEEFTNLISDVSVSVVVDSTQQRQTMIDLPQYIESESHQQQYTAPNLTEQINLSTISQIIQPDLDKSEKVPEHILGQVDVCISSNEPDFSNYPPHCKCDFIDKLVAVEQIWLCRGQLYFLPQIGIVVIGNREFAGIFHNQKKGYIAVGEIIEKMMPQYESDLIGFLKRKEDVDQCTLTTQEIGYLQQRNCIGPTCRYSCAVSLNTLRQMAQFIVMYEGDKPGFDNKIKDIANGNYYKKVLQRHVRCGNCGGIILYSKEPEEYVKLNKETKIGENESKCFSVGFIKAGGLRFVAFKMDNRIYVSFKELCQNQVIKLQVLQARLGALRQRPRLAPSILNSYLNTPEYSVTNTMWIDIATLRCVCCMGRCSPGFNSELYTCFATVNFSEDFVTNIFGRDDHQSDNDVFTMDPKTFEVVMKKTSMKTNSVLSKTPNFSKPKQKPTLKSFELSSKQAVGYETPEKLNESAFVYEKPMEDSLSDHNFSFREKKSKSSKTPNNNKSNKDQETYVFEDKKSAINFLTKNNFLQEETVSETRKDSKKKNKKEAKYVPGKTPTFRVKPAEKPYSFDGSSKKGQNKQSETENIKITVKEDGVMLTVSTKKTLNNKKSTAKASNRRGKKKLEDSEIISNNMTSSATQEICEGDETQDAVDSLVNQFQLGTESPGPSNVEVENIGITPRTESRILSCIDLDGSISNMFETPSQENVVVEMMDNSDNHPFTDSTSPLSRLYQQFEHFEKSNSPDIVPTNQTDTIYRENSHISSSETELSLQFRNETEMPINLSASKQGQILSKGDNCKRQLVINSIGDNEETQKYSDTTINKTISTNNTIHSSEAPNFDPIQQFDSRENVGHNTLQNLFSPSVEDKRSQSDQSEERERRAKTLSPTKPKSGSCQNSPISNLKRTSSLNSPVFKKSGEIDLNHAKVKKLSELGDHPLDLLASLAEVITDETENEQMMSGNEDADICTDQQNDETLKYEEPTIDETNRQNKLTYLEPVPDLYESKNKIELCSFADENSNIDKVAFSTNTENMTRSEFCEEESKESRDRICKFIDEVERHMTIEPYKDTSTGHWKVRIRLKSGTKETYPGLFGNETDKKKRNMFLAFLGKLHLPENVNIANIERNVEHSSKSFHTTGKLLCHQQSDSKIKLKTSRSNKVKKSKHSDINKSDNKSSHKSKKKNLAFQLIGAGRNDSNSKNSQDKKNI</sequence>
<proteinExistence type="predicted"/>
<feature type="compositionally biased region" description="Basic residues" evidence="1">
    <location>
        <begin position="1190"/>
        <end position="1203"/>
    </location>
</feature>
<feature type="region of interest" description="Disordered" evidence="1">
    <location>
        <begin position="1184"/>
        <end position="1246"/>
    </location>
</feature>
<gene>
    <name evidence="2" type="ORF">MCOR_29887</name>
</gene>
<reference evidence="2 3" key="1">
    <citation type="submission" date="2020-06" db="EMBL/GenBank/DDBJ databases">
        <authorList>
            <person name="Li R."/>
            <person name="Bekaert M."/>
        </authorList>
    </citation>
    <scope>NUCLEOTIDE SEQUENCE [LARGE SCALE GENOMIC DNA]</scope>
    <source>
        <strain evidence="3">wild</strain>
    </source>
</reference>
<dbReference type="AlphaFoldDB" id="A0A6J8CFA6"/>
<feature type="compositionally biased region" description="Basic and acidic residues" evidence="1">
    <location>
        <begin position="1204"/>
        <end position="1214"/>
    </location>
</feature>
<dbReference type="OrthoDB" id="6152983at2759"/>